<gene>
    <name evidence="2" type="ORF">EGN73_15660</name>
</gene>
<reference evidence="2 3" key="1">
    <citation type="journal article" date="2020" name="Syst. Appl. Microbiol.">
        <title>Arthrospiribacter ruber gen. nov., sp. nov., a novel bacterium isolated from Arthrospira cultures.</title>
        <authorList>
            <person name="Waleron M."/>
            <person name="Misztak A."/>
            <person name="Waleron M.M."/>
            <person name="Furmaniak M."/>
            <person name="Mrozik A."/>
            <person name="Waleron K."/>
        </authorList>
    </citation>
    <scope>NUCLEOTIDE SEQUENCE [LARGE SCALE GENOMIC DNA]</scope>
    <source>
        <strain evidence="2 3">DPMB0001</strain>
    </source>
</reference>
<protein>
    <submittedName>
        <fullName evidence="2">Uncharacterized protein</fullName>
    </submittedName>
</protein>
<feature type="region of interest" description="Disordered" evidence="1">
    <location>
        <begin position="103"/>
        <end position="141"/>
    </location>
</feature>
<keyword evidence="3" id="KW-1185">Reference proteome</keyword>
<sequence length="141" mass="16003">MNRKELEAFRKAYQQAAKKSIKANNGRGKPIEEQSNWVWFDRDSIQKLLDMTDPKTGGIKIYFGQYDKENVEMLPRERREKHDYIGRLSLALVASNKTKTEYEDIYSESPQESDKDTLSLKSSGGPSPLNAGSVCPPDCTP</sequence>
<organism evidence="2 3">
    <name type="scientific">Arthrospiribacter ruber</name>
    <dbReference type="NCBI Taxonomy" id="2487934"/>
    <lineage>
        <taxon>Bacteria</taxon>
        <taxon>Pseudomonadati</taxon>
        <taxon>Bacteroidota</taxon>
        <taxon>Cytophagia</taxon>
        <taxon>Cytophagales</taxon>
        <taxon>Cyclobacteriaceae</taxon>
        <taxon>Arthrospiribacter</taxon>
    </lineage>
</organism>
<accession>A0A951IZH9</accession>
<evidence type="ECO:0000256" key="1">
    <source>
        <dbReference type="SAM" id="MobiDB-lite"/>
    </source>
</evidence>
<proteinExistence type="predicted"/>
<feature type="compositionally biased region" description="Low complexity" evidence="1">
    <location>
        <begin position="119"/>
        <end position="129"/>
    </location>
</feature>
<dbReference type="EMBL" id="RPHB01000007">
    <property type="protein sequence ID" value="MBW3469237.1"/>
    <property type="molecule type" value="Genomic_DNA"/>
</dbReference>
<evidence type="ECO:0000313" key="2">
    <source>
        <dbReference type="EMBL" id="MBW3469237.1"/>
    </source>
</evidence>
<name>A0A951IZH9_9BACT</name>
<dbReference type="Proteomes" id="UP000727490">
    <property type="component" value="Unassembled WGS sequence"/>
</dbReference>
<comment type="caution">
    <text evidence="2">The sequence shown here is derived from an EMBL/GenBank/DDBJ whole genome shotgun (WGS) entry which is preliminary data.</text>
</comment>
<dbReference type="AlphaFoldDB" id="A0A951IZH9"/>
<dbReference type="RefSeq" id="WP_219291915.1">
    <property type="nucleotide sequence ID" value="NZ_RPHB01000007.1"/>
</dbReference>
<evidence type="ECO:0000313" key="3">
    <source>
        <dbReference type="Proteomes" id="UP000727490"/>
    </source>
</evidence>